<protein>
    <submittedName>
        <fullName evidence="2">Uncharacterized protein</fullName>
    </submittedName>
</protein>
<evidence type="ECO:0000256" key="1">
    <source>
        <dbReference type="SAM" id="Phobius"/>
    </source>
</evidence>
<reference evidence="2" key="1">
    <citation type="submission" date="2020-11" db="EMBL/GenBank/DDBJ databases">
        <authorList>
            <consortium name="DOE Joint Genome Institute"/>
            <person name="Ahrendt S."/>
            <person name="Riley R."/>
            <person name="Andreopoulos W."/>
            <person name="Labutti K."/>
            <person name="Pangilinan J."/>
            <person name="Ruiz-Duenas F.J."/>
            <person name="Barrasa J.M."/>
            <person name="Sanchez-Garcia M."/>
            <person name="Camarero S."/>
            <person name="Miyauchi S."/>
            <person name="Serrano A."/>
            <person name="Linde D."/>
            <person name="Babiker R."/>
            <person name="Drula E."/>
            <person name="Ayuso-Fernandez I."/>
            <person name="Pacheco R."/>
            <person name="Padilla G."/>
            <person name="Ferreira P."/>
            <person name="Barriuso J."/>
            <person name="Kellner H."/>
            <person name="Castanera R."/>
            <person name="Alfaro M."/>
            <person name="Ramirez L."/>
            <person name="Pisabarro A.G."/>
            <person name="Kuo A."/>
            <person name="Tritt A."/>
            <person name="Lipzen A."/>
            <person name="He G."/>
            <person name="Yan M."/>
            <person name="Ng V."/>
            <person name="Cullen D."/>
            <person name="Martin F."/>
            <person name="Rosso M.-N."/>
            <person name="Henrissat B."/>
            <person name="Hibbett D."/>
            <person name="Martinez A.T."/>
            <person name="Grigoriev I.V."/>
        </authorList>
    </citation>
    <scope>NUCLEOTIDE SEQUENCE</scope>
    <source>
        <strain evidence="2">ATCC 90797</strain>
    </source>
</reference>
<dbReference type="OrthoDB" id="2561686at2759"/>
<accession>A0A9P6DIU2</accession>
<gene>
    <name evidence="2" type="ORF">BDN71DRAFT_1586549</name>
</gene>
<name>A0A9P6DIU2_PLEER</name>
<organism evidence="2 3">
    <name type="scientific">Pleurotus eryngii</name>
    <name type="common">Boletus of the steppes</name>
    <dbReference type="NCBI Taxonomy" id="5323"/>
    <lineage>
        <taxon>Eukaryota</taxon>
        <taxon>Fungi</taxon>
        <taxon>Dikarya</taxon>
        <taxon>Basidiomycota</taxon>
        <taxon>Agaricomycotina</taxon>
        <taxon>Agaricomycetes</taxon>
        <taxon>Agaricomycetidae</taxon>
        <taxon>Agaricales</taxon>
        <taxon>Pleurotineae</taxon>
        <taxon>Pleurotaceae</taxon>
        <taxon>Pleurotus</taxon>
    </lineage>
</organism>
<keyword evidence="3" id="KW-1185">Reference proteome</keyword>
<feature type="transmembrane region" description="Helical" evidence="1">
    <location>
        <begin position="62"/>
        <end position="84"/>
    </location>
</feature>
<evidence type="ECO:0000313" key="3">
    <source>
        <dbReference type="Proteomes" id="UP000807025"/>
    </source>
</evidence>
<keyword evidence="1" id="KW-0812">Transmembrane</keyword>
<keyword evidence="1" id="KW-1133">Transmembrane helix</keyword>
<dbReference type="EMBL" id="MU154530">
    <property type="protein sequence ID" value="KAF9499899.1"/>
    <property type="molecule type" value="Genomic_DNA"/>
</dbReference>
<proteinExistence type="predicted"/>
<dbReference type="AlphaFoldDB" id="A0A9P6DIU2"/>
<feature type="transmembrane region" description="Helical" evidence="1">
    <location>
        <begin position="12"/>
        <end position="42"/>
    </location>
</feature>
<dbReference type="Proteomes" id="UP000807025">
    <property type="component" value="Unassembled WGS sequence"/>
</dbReference>
<sequence length="99" mass="10508">MAPTLTGAFSEFLHSLTAIAGSLANSIIAVFTAILALCQGAILGLFSLGNSLVKLILNVFQGFVGFVVGNFIIIAVLIGAYFVYQSRQGNRTQLRSIKK</sequence>
<comment type="caution">
    <text evidence="2">The sequence shown here is derived from an EMBL/GenBank/DDBJ whole genome shotgun (WGS) entry which is preliminary data.</text>
</comment>
<keyword evidence="1" id="KW-0472">Membrane</keyword>
<evidence type="ECO:0000313" key="2">
    <source>
        <dbReference type="EMBL" id="KAF9499899.1"/>
    </source>
</evidence>